<dbReference type="AlphaFoldDB" id="A0A2C9ZNU0"/>
<dbReference type="SUPFAM" id="SSF56784">
    <property type="entry name" value="HAD-like"/>
    <property type="match status" value="1"/>
</dbReference>
<dbReference type="NCBIfam" id="TIGR01509">
    <property type="entry name" value="HAD-SF-IA-v3"/>
    <property type="match status" value="1"/>
</dbReference>
<keyword evidence="3" id="KW-1185">Reference proteome</keyword>
<proteinExistence type="predicted"/>
<dbReference type="Pfam" id="PF00702">
    <property type="entry name" value="Hydrolase"/>
    <property type="match status" value="1"/>
</dbReference>
<organism evidence="2 3">
    <name type="scientific">Streptosporangium minutum</name>
    <dbReference type="NCBI Taxonomy" id="569862"/>
    <lineage>
        <taxon>Bacteria</taxon>
        <taxon>Bacillati</taxon>
        <taxon>Actinomycetota</taxon>
        <taxon>Actinomycetes</taxon>
        <taxon>Streptosporangiales</taxon>
        <taxon>Streptosporangiaceae</taxon>
        <taxon>Streptosporangium</taxon>
    </lineage>
</organism>
<dbReference type="Proteomes" id="UP000194761">
    <property type="component" value="Unassembled WGS sequence"/>
</dbReference>
<dbReference type="EMBL" id="NGFP01000019">
    <property type="protein sequence ID" value="OUC98541.1"/>
    <property type="molecule type" value="Genomic_DNA"/>
</dbReference>
<evidence type="ECO:0000256" key="1">
    <source>
        <dbReference type="SAM" id="MobiDB-lite"/>
    </source>
</evidence>
<protein>
    <recommendedName>
        <fullName evidence="4">Haloacid dehalogenase</fullName>
    </recommendedName>
</protein>
<dbReference type="Gene3D" id="1.10.150.240">
    <property type="entry name" value="Putative phosphatase, domain 2"/>
    <property type="match status" value="1"/>
</dbReference>
<dbReference type="Gene3D" id="3.40.50.1000">
    <property type="entry name" value="HAD superfamily/HAD-like"/>
    <property type="match status" value="1"/>
</dbReference>
<evidence type="ECO:0008006" key="4">
    <source>
        <dbReference type="Google" id="ProtNLM"/>
    </source>
</evidence>
<sequence>MLSNREGGRWRRERGTGRRGPHRPPPAVRSPRTDLGEHVTAFRPTDQGETVTGWMLLDYGEVISLPQPAEEVAAMAVLAGQDPGVFRDRYWLHRDPYDRGQAPHLYWSNVLGRDLAADDPVVAGLNAADVASWSHLAPAGLDMLRELSGRHRLALLSNAPEPLAAAIDGAPWAAMFAHRFYSCRLALAKPDAAIFERVLRGLDADPGQVTFLDDRAVNVHAAAALGINAVLYRAQP</sequence>
<dbReference type="InterPro" id="IPR006439">
    <property type="entry name" value="HAD-SF_hydro_IA"/>
</dbReference>
<accession>A0A2C9ZNU0</accession>
<evidence type="ECO:0000313" key="2">
    <source>
        <dbReference type="EMBL" id="OUC98541.1"/>
    </source>
</evidence>
<dbReference type="InterPro" id="IPR036412">
    <property type="entry name" value="HAD-like_sf"/>
</dbReference>
<dbReference type="PANTHER" id="PTHR43611">
    <property type="entry name" value="ALPHA-D-GLUCOSE 1-PHOSPHATE PHOSPHATASE"/>
    <property type="match status" value="1"/>
</dbReference>
<dbReference type="PANTHER" id="PTHR43611:SF3">
    <property type="entry name" value="FLAVIN MONONUCLEOTIDE HYDROLASE 1, CHLOROPLATIC"/>
    <property type="match status" value="1"/>
</dbReference>
<evidence type="ECO:0000313" key="3">
    <source>
        <dbReference type="Proteomes" id="UP000194761"/>
    </source>
</evidence>
<feature type="compositionally biased region" description="Basic and acidic residues" evidence="1">
    <location>
        <begin position="1"/>
        <end position="16"/>
    </location>
</feature>
<gene>
    <name evidence="2" type="ORF">CA984_06620</name>
</gene>
<comment type="caution">
    <text evidence="2">The sequence shown here is derived from an EMBL/GenBank/DDBJ whole genome shotgun (WGS) entry which is preliminary data.</text>
</comment>
<dbReference type="InterPro" id="IPR023214">
    <property type="entry name" value="HAD_sf"/>
</dbReference>
<dbReference type="InterPro" id="IPR023198">
    <property type="entry name" value="PGP-like_dom2"/>
</dbReference>
<feature type="region of interest" description="Disordered" evidence="1">
    <location>
        <begin position="1"/>
        <end position="36"/>
    </location>
</feature>
<reference evidence="2 3" key="1">
    <citation type="submission" date="2017-05" db="EMBL/GenBank/DDBJ databases">
        <title>Biotechnological potential of actinobacteria isolated from South African environments.</title>
        <authorList>
            <person name="Le Roes-Hill M."/>
            <person name="Prins A."/>
            <person name="Durrell K.A."/>
        </authorList>
    </citation>
    <scope>NUCLEOTIDE SEQUENCE [LARGE SCALE GENOMIC DNA]</scope>
    <source>
        <strain evidence="2">M26</strain>
    </source>
</reference>
<name>A0A2C9ZNU0_9ACTN</name>